<sequence>MLQGVRQGPYDVFLADQRIEASGAIFTGENLVGHRGE</sequence>
<organism evidence="1 3">
    <name type="scientific">Collimonas pratensis</name>
    <dbReference type="NCBI Taxonomy" id="279113"/>
    <lineage>
        <taxon>Bacteria</taxon>
        <taxon>Pseudomonadati</taxon>
        <taxon>Pseudomonadota</taxon>
        <taxon>Betaproteobacteria</taxon>
        <taxon>Burkholderiales</taxon>
        <taxon>Oxalobacteraceae</taxon>
        <taxon>Collimonas</taxon>
    </lineage>
</organism>
<dbReference type="EMBL" id="CP013236">
    <property type="protein sequence ID" value="AMP14064.1"/>
    <property type="molecule type" value="Genomic_DNA"/>
</dbReference>
<dbReference type="KEGG" id="cpra:CPter91_1761"/>
<dbReference type="Proteomes" id="UP000074914">
    <property type="component" value="Chromosome"/>
</dbReference>
<dbReference type="EMBL" id="CP013234">
    <property type="protein sequence ID" value="AMP04134.1"/>
    <property type="molecule type" value="Genomic_DNA"/>
</dbReference>
<evidence type="ECO:0000313" key="4">
    <source>
        <dbReference type="Proteomes" id="UP000074914"/>
    </source>
</evidence>
<accession>A0A127Q274</accession>
<proteinExistence type="predicted"/>
<keyword evidence="4" id="KW-1185">Reference proteome</keyword>
<evidence type="ECO:0000313" key="1">
    <source>
        <dbReference type="EMBL" id="AMP04134.1"/>
    </source>
</evidence>
<dbReference type="Proteomes" id="UP000074561">
    <property type="component" value="Chromosome"/>
</dbReference>
<reference evidence="3 4" key="1">
    <citation type="submission" date="2015-11" db="EMBL/GenBank/DDBJ databases">
        <title>Exploring the genomic traits of fungus-feeding bacterial genus Collimonas.</title>
        <authorList>
            <person name="Song C."/>
            <person name="Schmidt R."/>
            <person name="de Jager V."/>
            <person name="Krzyzanowska D."/>
            <person name="Jongedijk E."/>
            <person name="Cankar K."/>
            <person name="Beekwilder J."/>
            <person name="van Veen A."/>
            <person name="de Boer W."/>
            <person name="van Veen J.A."/>
            <person name="Garbeva P."/>
        </authorList>
    </citation>
    <scope>NUCLEOTIDE SEQUENCE [LARGE SCALE GENOMIC DNA]</scope>
    <source>
        <strain evidence="2 4">Ter291</strain>
        <strain evidence="1 3">Ter91</strain>
    </source>
</reference>
<gene>
    <name evidence="2" type="ORF">CPter291_1798</name>
    <name evidence="1" type="ORF">CPter91_1761</name>
</gene>
<evidence type="ECO:0000313" key="3">
    <source>
        <dbReference type="Proteomes" id="UP000074561"/>
    </source>
</evidence>
<name>A0A127Q274_9BURK</name>
<dbReference type="STRING" id="279113.CPter91_1761"/>
<evidence type="ECO:0000313" key="2">
    <source>
        <dbReference type="EMBL" id="AMP14064.1"/>
    </source>
</evidence>
<dbReference type="AlphaFoldDB" id="A0A127Q274"/>
<protein>
    <submittedName>
        <fullName evidence="1">DNA polymerase III subunits gamma and tau domain protein</fullName>
    </submittedName>
</protein>